<gene>
    <name evidence="12" type="primary">kefB3</name>
    <name evidence="12" type="ORF">JV46_09560</name>
</gene>
<evidence type="ECO:0000313" key="13">
    <source>
        <dbReference type="Proteomes" id="UP000030856"/>
    </source>
</evidence>
<dbReference type="STRING" id="2340.JV46_09560"/>
<feature type="transmembrane region" description="Helical" evidence="10">
    <location>
        <begin position="41"/>
        <end position="62"/>
    </location>
</feature>
<evidence type="ECO:0000256" key="5">
    <source>
        <dbReference type="ARBA" id="ARBA00022989"/>
    </source>
</evidence>
<dbReference type="Gene3D" id="1.20.1530.20">
    <property type="match status" value="1"/>
</dbReference>
<dbReference type="GO" id="GO:0015297">
    <property type="term" value="F:antiporter activity"/>
    <property type="evidence" value="ECO:0007669"/>
    <property type="project" value="UniProtKB-KW"/>
</dbReference>
<protein>
    <submittedName>
        <fullName evidence="12">Sodium/proton antiporter KefB3</fullName>
    </submittedName>
</protein>
<dbReference type="PANTHER" id="PTHR43562">
    <property type="entry name" value="NAPA-TYPE SODIUM/HYDROGEN ANTIPORTER"/>
    <property type="match status" value="1"/>
</dbReference>
<dbReference type="OrthoDB" id="9781411at2"/>
<comment type="subcellular location">
    <subcellularLocation>
        <location evidence="1">Membrane</location>
        <topology evidence="1">Multi-pass membrane protein</topology>
    </subcellularLocation>
</comment>
<feature type="domain" description="Cation/H+ exchanger transmembrane" evidence="11">
    <location>
        <begin position="20"/>
        <end position="444"/>
    </location>
</feature>
<evidence type="ECO:0000256" key="4">
    <source>
        <dbReference type="ARBA" id="ARBA00022692"/>
    </source>
</evidence>
<keyword evidence="4 10" id="KW-0812">Transmembrane</keyword>
<comment type="caution">
    <text evidence="12">The sequence shown here is derived from an EMBL/GenBank/DDBJ whole genome shotgun (WGS) entry which is preliminary data.</text>
</comment>
<evidence type="ECO:0000313" key="12">
    <source>
        <dbReference type="EMBL" id="KHF25099.1"/>
    </source>
</evidence>
<evidence type="ECO:0000256" key="7">
    <source>
        <dbReference type="ARBA" id="ARBA00023065"/>
    </source>
</evidence>
<keyword evidence="13" id="KW-1185">Reference proteome</keyword>
<feature type="transmembrane region" description="Helical" evidence="10">
    <location>
        <begin position="286"/>
        <end position="315"/>
    </location>
</feature>
<dbReference type="EMBL" id="JRAA01000002">
    <property type="protein sequence ID" value="KHF25099.1"/>
    <property type="molecule type" value="Genomic_DNA"/>
</dbReference>
<evidence type="ECO:0000256" key="9">
    <source>
        <dbReference type="ARBA" id="ARBA00023201"/>
    </source>
</evidence>
<proteinExistence type="predicted"/>
<feature type="transmembrane region" description="Helical" evidence="10">
    <location>
        <begin position="365"/>
        <end position="388"/>
    </location>
</feature>
<name>A0A0B0HB39_SOVGS</name>
<dbReference type="Proteomes" id="UP000030856">
    <property type="component" value="Unassembled WGS sequence"/>
</dbReference>
<keyword evidence="7" id="KW-0406">Ion transport</keyword>
<evidence type="ECO:0000256" key="2">
    <source>
        <dbReference type="ARBA" id="ARBA00022448"/>
    </source>
</evidence>
<feature type="transmembrane region" description="Helical" evidence="10">
    <location>
        <begin position="12"/>
        <end position="29"/>
    </location>
</feature>
<dbReference type="AlphaFoldDB" id="A0A0B0HB39"/>
<evidence type="ECO:0000256" key="3">
    <source>
        <dbReference type="ARBA" id="ARBA00022449"/>
    </source>
</evidence>
<sequence length="466" mass="50260">MVSHNDPIAPVIFGVTLILVAALVGRYAARALKQTSVLGELLMGVLLGNLLYLFGYDLIIILREGIGCTEIAQLVMAGMPVDECVSRAVDNKNAADVLRIITGPNGSEYLAIAQAVDVFSRYGVIFLLFHVGLNTCIAELKQVGWDSIRVAIIGVVVPFALGFMVSWWLLPSTSHSHHMFLGATLGATSIGITARVLQDLNKTTCRESHVILGAAVMDDLLGLVMLSIVSGIVVTGNMDFRSISETVFQAFLFITVVLMLGPYIIRVLIRLLRKLDEMEAKLFISFVFVMTLAWFANLAGLATIIGAFAAGLLLLDSQFTEWGKEEEQKYSIQELFAPIEAILVPIFFVLMGIQVKLETFLDWNVLLFAGALIIVAVIGKLAAGLGAFGKLNKIAVGIGMMPRGEVGLVFASIGKTLGVIDSTLFSAVVLMVIFSTLITPPLLKIAMANCETGPDDKGKVYSKLCK</sequence>
<keyword evidence="5 10" id="KW-1133">Transmembrane helix</keyword>
<keyword evidence="3" id="KW-0050">Antiport</keyword>
<dbReference type="PATRIC" id="fig|2340.3.peg.1729"/>
<evidence type="ECO:0000256" key="1">
    <source>
        <dbReference type="ARBA" id="ARBA00004141"/>
    </source>
</evidence>
<dbReference type="InterPro" id="IPR006153">
    <property type="entry name" value="Cation/H_exchanger_TM"/>
</dbReference>
<feature type="transmembrane region" description="Helical" evidence="10">
    <location>
        <begin position="335"/>
        <end position="353"/>
    </location>
</feature>
<dbReference type="InterPro" id="IPR038770">
    <property type="entry name" value="Na+/solute_symporter_sf"/>
</dbReference>
<feature type="transmembrane region" description="Helical" evidence="10">
    <location>
        <begin position="246"/>
        <end position="265"/>
    </location>
</feature>
<feature type="transmembrane region" description="Helical" evidence="10">
    <location>
        <begin position="209"/>
        <end position="234"/>
    </location>
</feature>
<evidence type="ECO:0000256" key="6">
    <source>
        <dbReference type="ARBA" id="ARBA00023053"/>
    </source>
</evidence>
<keyword evidence="6" id="KW-0915">Sodium</keyword>
<keyword evidence="9" id="KW-0739">Sodium transport</keyword>
<evidence type="ECO:0000256" key="10">
    <source>
        <dbReference type="SAM" id="Phobius"/>
    </source>
</evidence>
<dbReference type="GO" id="GO:0016020">
    <property type="term" value="C:membrane"/>
    <property type="evidence" value="ECO:0007669"/>
    <property type="project" value="UniProtKB-SubCell"/>
</dbReference>
<evidence type="ECO:0000256" key="8">
    <source>
        <dbReference type="ARBA" id="ARBA00023136"/>
    </source>
</evidence>
<feature type="transmembrane region" description="Helical" evidence="10">
    <location>
        <begin position="150"/>
        <end position="170"/>
    </location>
</feature>
<organism evidence="12 13">
    <name type="scientific">Solemya velum gill symbiont</name>
    <dbReference type="NCBI Taxonomy" id="2340"/>
    <lineage>
        <taxon>Bacteria</taxon>
        <taxon>Pseudomonadati</taxon>
        <taxon>Pseudomonadota</taxon>
        <taxon>Gammaproteobacteria</taxon>
        <taxon>sulfur-oxidizing symbionts</taxon>
    </lineage>
</organism>
<dbReference type="eggNOG" id="COG0475">
    <property type="taxonomic scope" value="Bacteria"/>
</dbReference>
<dbReference type="GO" id="GO:0006814">
    <property type="term" value="P:sodium ion transport"/>
    <property type="evidence" value="ECO:0007669"/>
    <property type="project" value="UniProtKB-KW"/>
</dbReference>
<feature type="transmembrane region" description="Helical" evidence="10">
    <location>
        <begin position="176"/>
        <end position="197"/>
    </location>
</feature>
<evidence type="ECO:0000259" key="11">
    <source>
        <dbReference type="Pfam" id="PF00999"/>
    </source>
</evidence>
<keyword evidence="2" id="KW-0813">Transport</keyword>
<dbReference type="Pfam" id="PF00999">
    <property type="entry name" value="Na_H_Exchanger"/>
    <property type="match status" value="1"/>
</dbReference>
<accession>A0A0B0HB39</accession>
<reference evidence="12 13" key="1">
    <citation type="journal article" date="2014" name="BMC Genomics">
        <title>The genome of the intracellular bacterium of the coastal bivalve, Solemya velum: a blueprint for thriving in and out of symbiosis.</title>
        <authorList>
            <person name="Dmytrenko O."/>
            <person name="Russell S.L."/>
            <person name="Loo W.T."/>
            <person name="Fontanez K.M."/>
            <person name="Liao L."/>
            <person name="Roeselers G."/>
            <person name="Sharma R."/>
            <person name="Stewart F.J."/>
            <person name="Newton I.L."/>
            <person name="Woyke T."/>
            <person name="Wu D."/>
            <person name="Lang J.M."/>
            <person name="Eisen J.A."/>
            <person name="Cavanaugh C.M."/>
        </authorList>
    </citation>
    <scope>NUCLEOTIDE SEQUENCE [LARGE SCALE GENOMIC DNA]</scope>
    <source>
        <strain evidence="12 13">WH</strain>
    </source>
</reference>
<feature type="transmembrane region" description="Helical" evidence="10">
    <location>
        <begin position="408"/>
        <end position="434"/>
    </location>
</feature>
<dbReference type="PANTHER" id="PTHR43562:SF3">
    <property type="entry name" value="SODIUM ION_PROTON EXCHANGER (EUROFUNG)"/>
    <property type="match status" value="1"/>
</dbReference>
<dbReference type="GO" id="GO:1902600">
    <property type="term" value="P:proton transmembrane transport"/>
    <property type="evidence" value="ECO:0007669"/>
    <property type="project" value="InterPro"/>
</dbReference>
<keyword evidence="8 10" id="KW-0472">Membrane</keyword>